<dbReference type="EMBL" id="GFPF01000476">
    <property type="protein sequence ID" value="MAA11622.1"/>
    <property type="molecule type" value="Transcribed_RNA"/>
</dbReference>
<evidence type="ECO:0000313" key="3">
    <source>
        <dbReference type="EMBL" id="MAA11622.1"/>
    </source>
</evidence>
<name>A0A224YCV6_9ACAR</name>
<feature type="domain" description="BPTI/Kunitz inhibitor" evidence="2">
    <location>
        <begin position="32"/>
        <end position="80"/>
    </location>
</feature>
<dbReference type="InterPro" id="IPR036880">
    <property type="entry name" value="Kunitz_BPTI_sf"/>
</dbReference>
<evidence type="ECO:0000259" key="2">
    <source>
        <dbReference type="Pfam" id="PF00014"/>
    </source>
</evidence>
<feature type="signal peptide" evidence="1">
    <location>
        <begin position="1"/>
        <end position="24"/>
    </location>
</feature>
<accession>A0A224YCV6</accession>
<organism evidence="3">
    <name type="scientific">Rhipicephalus zambeziensis</name>
    <dbReference type="NCBI Taxonomy" id="60191"/>
    <lineage>
        <taxon>Eukaryota</taxon>
        <taxon>Metazoa</taxon>
        <taxon>Ecdysozoa</taxon>
        <taxon>Arthropoda</taxon>
        <taxon>Chelicerata</taxon>
        <taxon>Arachnida</taxon>
        <taxon>Acari</taxon>
        <taxon>Parasitiformes</taxon>
        <taxon>Ixodida</taxon>
        <taxon>Ixodoidea</taxon>
        <taxon>Ixodidae</taxon>
        <taxon>Rhipicephalinae</taxon>
        <taxon>Rhipicephalus</taxon>
        <taxon>Rhipicephalus</taxon>
    </lineage>
</organism>
<sequence>MASAYAFGLISIAFILSLVLLAEGRNVRNEKCSKEVTVEGCDTVLLGWSFSPQHNKCVKGFACSAIANRFENESQCKKTCPPVSGRRPEIKVLVMWSCQFWLKYGGACQTRWYESYTDKNGRKCRLLYYTGCGAWKHKLYTFDFCRRRCRVYLGRRKKYPPGKPQ</sequence>
<evidence type="ECO:0000256" key="1">
    <source>
        <dbReference type="SAM" id="SignalP"/>
    </source>
</evidence>
<reference evidence="3" key="1">
    <citation type="journal article" date="2017" name="Parasit. Vectors">
        <title>Sialotranscriptomics of Rhipicephalus zambeziensis reveals intricate expression profiles of secretory proteins and suggests tight temporal transcriptional regulation during blood-feeding.</title>
        <authorList>
            <person name="de Castro M.H."/>
            <person name="de Klerk D."/>
            <person name="Pienaar R."/>
            <person name="Rees D.J.G."/>
            <person name="Mans B.J."/>
        </authorList>
    </citation>
    <scope>NUCLEOTIDE SEQUENCE</scope>
    <source>
        <tissue evidence="3">Salivary glands</tissue>
    </source>
</reference>
<dbReference type="Pfam" id="PF00014">
    <property type="entry name" value="Kunitz_BPTI"/>
    <property type="match status" value="1"/>
</dbReference>
<keyword evidence="1" id="KW-0732">Signal</keyword>
<dbReference type="AlphaFoldDB" id="A0A224YCV6"/>
<dbReference type="GO" id="GO:0004867">
    <property type="term" value="F:serine-type endopeptidase inhibitor activity"/>
    <property type="evidence" value="ECO:0007669"/>
    <property type="project" value="InterPro"/>
</dbReference>
<feature type="chain" id="PRO_5012985422" evidence="1">
    <location>
        <begin position="25"/>
        <end position="165"/>
    </location>
</feature>
<dbReference type="SUPFAM" id="SSF57362">
    <property type="entry name" value="BPTI-like"/>
    <property type="match status" value="1"/>
</dbReference>
<dbReference type="Gene3D" id="4.10.410.10">
    <property type="entry name" value="Pancreatic trypsin inhibitor Kunitz domain"/>
    <property type="match status" value="1"/>
</dbReference>
<dbReference type="InterPro" id="IPR002223">
    <property type="entry name" value="Kunitz_BPTI"/>
</dbReference>
<protein>
    <submittedName>
        <fullName evidence="3">Pancreatic trypsin inhibitor</fullName>
    </submittedName>
</protein>
<proteinExistence type="predicted"/>